<dbReference type="NCBIfam" id="TIGR01352">
    <property type="entry name" value="tonB_Cterm"/>
    <property type="match status" value="1"/>
</dbReference>
<dbReference type="InterPro" id="IPR037682">
    <property type="entry name" value="TonB_C"/>
</dbReference>
<organism evidence="13 14">
    <name type="scientific">[Empedobacter] haloabium</name>
    <dbReference type="NCBI Taxonomy" id="592317"/>
    <lineage>
        <taxon>Bacteria</taxon>
        <taxon>Pseudomonadati</taxon>
        <taxon>Pseudomonadota</taxon>
        <taxon>Betaproteobacteria</taxon>
        <taxon>Burkholderiales</taxon>
        <taxon>Oxalobacteraceae</taxon>
        <taxon>Telluria group</taxon>
        <taxon>Telluria group incertae sedis</taxon>
    </lineage>
</organism>
<feature type="domain" description="TonB C-terminal" evidence="12">
    <location>
        <begin position="25"/>
        <end position="121"/>
    </location>
</feature>
<evidence type="ECO:0000256" key="6">
    <source>
        <dbReference type="ARBA" id="ARBA00022692"/>
    </source>
</evidence>
<evidence type="ECO:0000256" key="11">
    <source>
        <dbReference type="SAM" id="SignalP"/>
    </source>
</evidence>
<evidence type="ECO:0000313" key="14">
    <source>
        <dbReference type="Proteomes" id="UP000321323"/>
    </source>
</evidence>
<keyword evidence="4" id="KW-1003">Cell membrane</keyword>
<keyword evidence="8" id="KW-1133">Transmembrane helix</keyword>
<evidence type="ECO:0000256" key="3">
    <source>
        <dbReference type="ARBA" id="ARBA00022448"/>
    </source>
</evidence>
<name>A0ABZ1UL04_9BURK</name>
<keyword evidence="3" id="KW-0813">Transport</keyword>
<proteinExistence type="inferred from homology"/>
<dbReference type="InterPro" id="IPR006260">
    <property type="entry name" value="TonB/TolA_C"/>
</dbReference>
<dbReference type="Pfam" id="PF08238">
    <property type="entry name" value="Sel1"/>
    <property type="match status" value="2"/>
</dbReference>
<dbReference type="Gene3D" id="1.25.40.10">
    <property type="entry name" value="Tetratricopeptide repeat domain"/>
    <property type="match status" value="1"/>
</dbReference>
<accession>A0ABZ1UL04</accession>
<keyword evidence="11" id="KW-0732">Signal</keyword>
<dbReference type="PROSITE" id="PS51257">
    <property type="entry name" value="PROKAR_LIPOPROTEIN"/>
    <property type="match status" value="1"/>
</dbReference>
<dbReference type="PROSITE" id="PS52015">
    <property type="entry name" value="TONB_CTD"/>
    <property type="match status" value="1"/>
</dbReference>
<keyword evidence="5" id="KW-0997">Cell inner membrane</keyword>
<dbReference type="InterPro" id="IPR006597">
    <property type="entry name" value="Sel1-like"/>
</dbReference>
<dbReference type="PANTHER" id="PTHR33446">
    <property type="entry name" value="PROTEIN TONB-RELATED"/>
    <property type="match status" value="1"/>
</dbReference>
<gene>
    <name evidence="13" type="ORF">E7V67_024075</name>
</gene>
<evidence type="ECO:0000259" key="12">
    <source>
        <dbReference type="PROSITE" id="PS52015"/>
    </source>
</evidence>
<dbReference type="SMART" id="SM00671">
    <property type="entry name" value="SEL1"/>
    <property type="match status" value="1"/>
</dbReference>
<keyword evidence="9" id="KW-0472">Membrane</keyword>
<dbReference type="InterPro" id="IPR011990">
    <property type="entry name" value="TPR-like_helical_dom_sf"/>
</dbReference>
<dbReference type="Proteomes" id="UP000321323">
    <property type="component" value="Chromosome"/>
</dbReference>
<keyword evidence="6" id="KW-0812">Transmembrane</keyword>
<feature type="region of interest" description="Disordered" evidence="10">
    <location>
        <begin position="206"/>
        <end position="227"/>
    </location>
</feature>
<dbReference type="Gene3D" id="3.30.1150.10">
    <property type="match status" value="1"/>
</dbReference>
<evidence type="ECO:0000256" key="5">
    <source>
        <dbReference type="ARBA" id="ARBA00022519"/>
    </source>
</evidence>
<comment type="subcellular location">
    <subcellularLocation>
        <location evidence="1">Cell inner membrane</location>
        <topology evidence="1">Single-pass membrane protein</topology>
        <orientation evidence="1">Periplasmic side</orientation>
    </subcellularLocation>
</comment>
<dbReference type="EMBL" id="CP136508">
    <property type="protein sequence ID" value="WUR12736.1"/>
    <property type="molecule type" value="Genomic_DNA"/>
</dbReference>
<evidence type="ECO:0000256" key="10">
    <source>
        <dbReference type="SAM" id="MobiDB-lite"/>
    </source>
</evidence>
<feature type="chain" id="PRO_5046606425" evidence="11">
    <location>
        <begin position="24"/>
        <end position="227"/>
    </location>
</feature>
<evidence type="ECO:0000256" key="8">
    <source>
        <dbReference type="ARBA" id="ARBA00022989"/>
    </source>
</evidence>
<evidence type="ECO:0000313" key="13">
    <source>
        <dbReference type="EMBL" id="WUR12736.1"/>
    </source>
</evidence>
<comment type="similarity">
    <text evidence="2">Belongs to the TonB family.</text>
</comment>
<protein>
    <submittedName>
        <fullName evidence="13">TonB family protein</fullName>
    </submittedName>
</protein>
<dbReference type="Pfam" id="PF03544">
    <property type="entry name" value="TonB_C"/>
    <property type="match status" value="1"/>
</dbReference>
<feature type="compositionally biased region" description="Low complexity" evidence="10">
    <location>
        <begin position="206"/>
        <end position="217"/>
    </location>
</feature>
<evidence type="ECO:0000256" key="2">
    <source>
        <dbReference type="ARBA" id="ARBA00006555"/>
    </source>
</evidence>
<reference evidence="13 14" key="1">
    <citation type="journal article" date="2019" name="Int. J. Syst. Evol. Microbiol.">
        <title>The Draft Whole-Genome Sequence of the Antibiotic Producer Empedobacter haloabium ATCC 31962 Provides Indications for Its Taxonomic Reclassification.</title>
        <authorList>
            <person name="Miess H."/>
            <person name="Arlt P."/>
            <person name="Apel A.K."/>
            <person name="Weber T."/>
            <person name="Nieselt K."/>
            <person name="Hanssen F."/>
            <person name="Czemmel S."/>
            <person name="Nahnsen S."/>
            <person name="Gross H."/>
        </authorList>
    </citation>
    <scope>NUCLEOTIDE SEQUENCE [LARGE SCALE GENOMIC DNA]</scope>
    <source>
        <strain evidence="13 14">ATCC 31962</strain>
    </source>
</reference>
<dbReference type="InterPro" id="IPR051045">
    <property type="entry name" value="TonB-dependent_transducer"/>
</dbReference>
<evidence type="ECO:0000256" key="9">
    <source>
        <dbReference type="ARBA" id="ARBA00023136"/>
    </source>
</evidence>
<keyword evidence="7" id="KW-0653">Protein transport</keyword>
<feature type="signal peptide" evidence="11">
    <location>
        <begin position="1"/>
        <end position="23"/>
    </location>
</feature>
<evidence type="ECO:0000256" key="4">
    <source>
        <dbReference type="ARBA" id="ARBA00022475"/>
    </source>
</evidence>
<dbReference type="SUPFAM" id="SSF81901">
    <property type="entry name" value="HCP-like"/>
    <property type="match status" value="1"/>
</dbReference>
<evidence type="ECO:0000256" key="7">
    <source>
        <dbReference type="ARBA" id="ARBA00022927"/>
    </source>
</evidence>
<evidence type="ECO:0000256" key="1">
    <source>
        <dbReference type="ARBA" id="ARBA00004383"/>
    </source>
</evidence>
<sequence length="227" mass="23775">MSVTRSLLRAALLALGLSGAACAADAPAAADINNCAKPEWPKEALRLGQHGKVTLEFLVGEDGAVRDARIAGSSGYPLLDVAAQDGIRRCRFKPATKDGQPVESWMKLQYVWTLDTTPRYDEATLKTMREAAAGGAPDAVLRLARVQLTPAQAAFDPPAAVAALRPLAARGNAAAQTLLGYCFETGTGVQRDRAQALALYTPAAAAGDADAQRGLARLNEQGKGPRP</sequence>
<keyword evidence="14" id="KW-1185">Reference proteome</keyword>
<dbReference type="SUPFAM" id="SSF74653">
    <property type="entry name" value="TolA/TonB C-terminal domain"/>
    <property type="match status" value="1"/>
</dbReference>